<feature type="domain" description="VWFA" evidence="11">
    <location>
        <begin position="295"/>
        <end position="454"/>
    </location>
</feature>
<dbReference type="SMART" id="SM00327">
    <property type="entry name" value="VWA"/>
    <property type="match status" value="10"/>
</dbReference>
<keyword evidence="14" id="KW-1185">Reference proteome</keyword>
<organism evidence="13 14">
    <name type="scientific">Hemibagrus wyckioides</name>
    <dbReference type="NCBI Taxonomy" id="337641"/>
    <lineage>
        <taxon>Eukaryota</taxon>
        <taxon>Metazoa</taxon>
        <taxon>Chordata</taxon>
        <taxon>Craniata</taxon>
        <taxon>Vertebrata</taxon>
        <taxon>Euteleostomi</taxon>
        <taxon>Actinopterygii</taxon>
        <taxon>Neopterygii</taxon>
        <taxon>Teleostei</taxon>
        <taxon>Ostariophysi</taxon>
        <taxon>Siluriformes</taxon>
        <taxon>Bagridae</taxon>
        <taxon>Hemibagrus</taxon>
    </lineage>
</organism>
<dbReference type="EMBL" id="JAHKSW010000003">
    <property type="protein sequence ID" value="KAG7334465.1"/>
    <property type="molecule type" value="Genomic_DNA"/>
</dbReference>
<feature type="domain" description="VWFA" evidence="11">
    <location>
        <begin position="1062"/>
        <end position="1231"/>
    </location>
</feature>
<evidence type="ECO:0000256" key="1">
    <source>
        <dbReference type="ARBA" id="ARBA00004498"/>
    </source>
</evidence>
<comment type="subcellular location">
    <subcellularLocation>
        <location evidence="1">Secreted</location>
        <location evidence="1">Extracellular space</location>
        <location evidence="1">Extracellular matrix</location>
    </subcellularLocation>
</comment>
<dbReference type="Pfam" id="PF00014">
    <property type="entry name" value="Kunitz_BPTI"/>
    <property type="match status" value="2"/>
</dbReference>
<keyword evidence="7" id="KW-0176">Collagen</keyword>
<dbReference type="FunFam" id="3.40.50.410:FF:000004">
    <property type="entry name" value="collagen alpha-6(VI) chain"/>
    <property type="match status" value="2"/>
</dbReference>
<feature type="domain" description="VWFA" evidence="11">
    <location>
        <begin position="1247"/>
        <end position="1420"/>
    </location>
</feature>
<evidence type="ECO:0000256" key="6">
    <source>
        <dbReference type="ARBA" id="ARBA00022889"/>
    </source>
</evidence>
<dbReference type="GO" id="GO:0007155">
    <property type="term" value="P:cell adhesion"/>
    <property type="evidence" value="ECO:0007669"/>
    <property type="project" value="UniProtKB-KW"/>
</dbReference>
<dbReference type="CDD" id="cd01472">
    <property type="entry name" value="vWA_collagen"/>
    <property type="match status" value="2"/>
</dbReference>
<evidence type="ECO:0000256" key="3">
    <source>
        <dbReference type="ARBA" id="ARBA00022530"/>
    </source>
</evidence>
<feature type="domain" description="VWFA" evidence="11">
    <location>
        <begin position="873"/>
        <end position="1050"/>
    </location>
</feature>
<dbReference type="SMART" id="SM00131">
    <property type="entry name" value="KU"/>
    <property type="match status" value="2"/>
</dbReference>
<proteinExistence type="predicted"/>
<keyword evidence="6" id="KW-0130">Cell adhesion</keyword>
<dbReference type="GO" id="GO:0004867">
    <property type="term" value="F:serine-type endopeptidase inhibitor activity"/>
    <property type="evidence" value="ECO:0007669"/>
    <property type="project" value="InterPro"/>
</dbReference>
<evidence type="ECO:0000256" key="7">
    <source>
        <dbReference type="ARBA" id="ARBA00023119"/>
    </source>
</evidence>
<dbReference type="InterPro" id="IPR002035">
    <property type="entry name" value="VWF_A"/>
</dbReference>
<keyword evidence="4" id="KW-0732">Signal</keyword>
<dbReference type="PANTHER" id="PTHR24020:SF86">
    <property type="entry name" value="COLLAGEN, TYPE VI, ALPHA 4"/>
    <property type="match status" value="1"/>
</dbReference>
<feature type="domain" description="BPTI/Kunitz inhibitor" evidence="12">
    <location>
        <begin position="2756"/>
        <end position="2807"/>
    </location>
</feature>
<sequence length="2882" mass="317387">MDPGEPIRTGSVRSGSLNTHTEYFSVLTSEPRLSSDSPPWHMKNSNECLKNLHKKATRTGPTMESVHGLFCLFVISSYFIFGHGQKLVCTEEAKADIVFLVDGSASIGLKNFQQIREFLTSVVNNFDIAPNKVRVGMVQFSDTPKTEFFLNTYEEKKEILDYIKLLPYKTGGTNTGQALKFLLKNHFTEQAGSRANQMVPQIVFVITDGNSQDDVDPYAQELRQKGIKVYAIGIKEADEKFLKKLASQPYENHVYSVSDFTALQEISLSVSRELCITVEEAQGERQECSEITAADIVFLVDSSDSIGDTRFGEVRHFLHAFVKSLEFSNRPYQEFLLGTNEAMKEDLLRKLLSITYLKGGPKRTGLALDFIRNNYFSQARQNISKIAILITDGESNDAVQEPAQELRKQGVVIFVVKTGPANSAQLQAIANSPQKEFLFSTDDYQNITNLIENLRRRVCVAVDDQLRASSLKFTDVFFLVDSTASRPESQQIRTFLTRLVNQLAVDKDGNHVGLAQFSDNVEEEFLLNTNKTKNEILTAIRTLRLKPKGLRQTGKAIEYARKNFFNTTTGSRIAQGFKQVLLVTSVGKSNDSVIRPSRTIKKDGIRVISVGLGKAEMDELDDISSPNQTYKMTTQNIPQVIQKVKSVVDSQDVPSVSQDCKSANIADIVFIVDKSGNMGPENFQLVRNFLLNTISGLEVGLHKVRIAIVHYSDVPRADVYLNTFSDKSEILQYVQRLSYGRGKAYTGAALRFAKDQVFTKERGSRSDEHVQQIAVVITDGWSADNITTPAAELRRSGVTVFALGIKNVNVQELKEIASYPPRKFVFNVESFVKLNALSSVLTQSLCGDITSSFIPLFKDITLQKGCRFTAEADIYFLLDESGSISYEDFDEMKAFILEFLHMFEIGPDKVRIGVVKFASHATIVFRLDTYNTKSKVEKAVKALIMDGGGTRIDLGLEEMIPLFRQASQTRKQKVREILIMITDGKSEQVGTPVNIPAEELRNQNITIYAIGVKDADMAELEDVSGSPKRTFYVQNYDALKLIKTKVLKEICSFEACEDLSADVVFLIDGGDAVDELDFSRTKELIGFTVEKLPVKEDRVRLAVVQYSTNAVVEFALNAFHDKDSLQKEIASIRQLKGQTNTGRALQEALAVFQESSGRRANALQFLILVTDSMSKDDVIQPSKALRERNINIYAIGFRHAIKSQLFDISGSYERVYLDNNFASLQTLGSEVIFKICNTGCKRPELMDVIFLVDGSSGDNSANFQLMKRLIGAVVKKADVGEKRVRFGVIVYSNQPKSEFALSQYISKDKILEAISELHAPGGKRNTAQALKSALSYFGAAHGGRRSKHVPQVLCLITDGPVADSATLTRWPEDLSDSEINMFAIGMAGASEAELSRITGNNERTYYVDNYEAFKALYKPISQQLCNLTKSVCEKEKADLVILIDGSESISEKNWEVVKGSAINIVKKLEIAPDNWRVSVAQFSDKVLNHFYLDKYSNLAGVEQGIHEITQRKQGTNTWEALKEIEDYFTPEHGSRIKQGVSQNLLLITDGKANDEEDPSTLANLRAKHIEVFAIGIGDDINHHELIKIAGSKDRVFYETFESLPLKITANKVLDALCTPAEQKELEGCSIDVAFGFDASHRTSLQSLLGPHTESIVAAAIHRLSMIGGLCCVAADKIETKFGYRIVSGKDGNIIDDFNFEKYDPNVVNKVLQIRSATPTAFNAKLLNSFELKLKSSRAGVKVVIIFTDGFDDSMDHLKASAESLRKSGANALMIVALKDSMDHQALEFGRGFSYNKPLSINMLNVGNTLLEQLESVASRECCNVTCMCSGDFGALGLFGPPGPKGGLGPVGHPGLPGEDGSPGERGNPGLNGTQGHQGCPGKRGLKGSIGYTGNRGEDGEFGLTGVDGEQGETGATGDAGPMGDPGRPGVKGVRGGSGPKGEHGVRGDPGTSGADSNIPGPKGEMGYVGRPGDQGPDGAPGVLGEHGQPGSPGRKGPPGTQGLSSTEQGEPGPVGTAGHPGSRGPPGRNGVKGEKGDQGLPGVQGLYGAVGDKGAKGNPGHKGPRGPLGDMGSKGDTGPEGVRGPPGNIGADSYGPPGRKGHKGNPGFPGYPGLPGEDGTKGSTGQRGPKGHRGQPGNRGNRGPPGDPGEKGFIGHQGPKGLPGTSVKTECELVNYVRENCGRTHCPGYPTELVIALDMSSDVTSKAFEEMRSTAVSLLEDIDIAETNCPVGARVSVVSYNSQTSYLIRFSDHNRKSQLLEAVRGISLQRSRSRRDIGQALRFIADNVFKRVRNGKLVRKVAIVLTNGESKDMSAINTGMLKLKASGINLGVITFKDAPNIRHAIQADETGRFKVFTNDEHSWIKECVICYDDCKPDQTCNINLNPEPEEVDVDLTIMMDSSYDLQAGQFSDVKEFLVSVLETIDVSNEPSREDGKARIGVYQQSSTYPNHNVKEVLGLGTLRDRAVIERRISEDMLQAGGSPRPDTALEWMVSNVFLEAQAPRKKRMVLNVLGEESASFIDKDELKYISTLAQCNDIVMVTLTVGEKFSWSQVEGLTTPPIDQHHIPLGQLGLRDRQYAQKYLRAFLRMLTRDFFPKPSSLNDECSTFVVRQIEHLPVVPPTKQDEAFIPGELFPSPAIPEIYTEASTDMYQEVTAPHPQQFTEIYTETYTDVYTEKYVHMYTERPEIHTEIFTDVYQDLFTEVYEDVYQNEYRDQATHEGTRGDGKVMVLKSEGVEKPDGVDAVHQPDETKDRCSLDRDMGRVCSNYESRWYYDHQARQCKHFWYGGCEGNDNRFLSKSECEETCGGSHDLLKDEPSKAEDVCQLSQDMGSCFNFMLKWHYDASRRECSRFWYGGCEGNGNRFDTREECEVRCLRAVKRL</sequence>
<evidence type="ECO:0000313" key="14">
    <source>
        <dbReference type="Proteomes" id="UP000824219"/>
    </source>
</evidence>
<dbReference type="Gene3D" id="3.40.50.410">
    <property type="entry name" value="von Willebrand factor, type A domain"/>
    <property type="match status" value="10"/>
</dbReference>
<keyword evidence="8" id="KW-1015">Disulfide bond</keyword>
<dbReference type="PRINTS" id="PR00759">
    <property type="entry name" value="BASICPTASE"/>
</dbReference>
<dbReference type="FunFam" id="4.10.410.10:FF:000020">
    <property type="entry name" value="Collagen, type VI, alpha 3"/>
    <property type="match status" value="2"/>
</dbReference>
<evidence type="ECO:0000259" key="11">
    <source>
        <dbReference type="PROSITE" id="PS50234"/>
    </source>
</evidence>
<dbReference type="PANTHER" id="PTHR24020">
    <property type="entry name" value="COLLAGEN ALPHA"/>
    <property type="match status" value="1"/>
</dbReference>
<dbReference type="InterPro" id="IPR020901">
    <property type="entry name" value="Prtase_inh_Kunz-CS"/>
</dbReference>
<evidence type="ECO:0000256" key="9">
    <source>
        <dbReference type="ARBA" id="ARBA00023180"/>
    </source>
</evidence>
<evidence type="ECO:0000256" key="4">
    <source>
        <dbReference type="ARBA" id="ARBA00022729"/>
    </source>
</evidence>
<dbReference type="CDD" id="cd01450">
    <property type="entry name" value="vWFA_subfamily_ECM"/>
    <property type="match status" value="4"/>
</dbReference>
<dbReference type="InterPro" id="IPR002223">
    <property type="entry name" value="Kunitz_BPTI"/>
</dbReference>
<evidence type="ECO:0000256" key="8">
    <source>
        <dbReference type="ARBA" id="ARBA00023157"/>
    </source>
</evidence>
<keyword evidence="9" id="KW-0325">Glycoprotein</keyword>
<dbReference type="GO" id="GO:0005581">
    <property type="term" value="C:collagen trimer"/>
    <property type="evidence" value="ECO:0007669"/>
    <property type="project" value="UniProtKB-KW"/>
</dbReference>
<evidence type="ECO:0000256" key="10">
    <source>
        <dbReference type="SAM" id="MobiDB-lite"/>
    </source>
</evidence>
<evidence type="ECO:0000256" key="5">
    <source>
        <dbReference type="ARBA" id="ARBA00022737"/>
    </source>
</evidence>
<accession>A0A9D3P4B9</accession>
<dbReference type="OrthoDB" id="6132182at2759"/>
<protein>
    <recommendedName>
        <fullName evidence="15">Collagen alpha-6(VI) chain</fullName>
    </recommendedName>
</protein>
<dbReference type="PROSITE" id="PS00280">
    <property type="entry name" value="BPTI_KUNITZ_1"/>
    <property type="match status" value="2"/>
</dbReference>
<evidence type="ECO:0000259" key="12">
    <source>
        <dbReference type="PROSITE" id="PS50279"/>
    </source>
</evidence>
<feature type="domain" description="VWFA" evidence="11">
    <location>
        <begin position="96"/>
        <end position="274"/>
    </location>
</feature>
<dbReference type="Proteomes" id="UP000824219">
    <property type="component" value="Linkage Group LG03"/>
</dbReference>
<feature type="domain" description="BPTI/Kunitz inhibitor" evidence="12">
    <location>
        <begin position="2825"/>
        <end position="2875"/>
    </location>
</feature>
<dbReference type="Gene3D" id="4.10.410.10">
    <property type="entry name" value="Pancreatic trypsin inhibitor Kunitz domain"/>
    <property type="match status" value="2"/>
</dbReference>
<dbReference type="InterPro" id="IPR036880">
    <property type="entry name" value="Kunitz_BPTI_sf"/>
</dbReference>
<keyword evidence="2" id="KW-0964">Secreted</keyword>
<feature type="region of interest" description="Disordered" evidence="10">
    <location>
        <begin position="1844"/>
        <end position="2166"/>
    </location>
</feature>
<reference evidence="13 14" key="1">
    <citation type="submission" date="2021-06" db="EMBL/GenBank/DDBJ databases">
        <title>Chromosome-level genome assembly of the red-tail catfish (Hemibagrus wyckioides).</title>
        <authorList>
            <person name="Shao F."/>
        </authorList>
    </citation>
    <scope>NUCLEOTIDE SEQUENCE [LARGE SCALE GENOMIC DNA]</scope>
    <source>
        <strain evidence="13">EC202008001</strain>
        <tissue evidence="13">Blood</tissue>
    </source>
</reference>
<dbReference type="FunFam" id="3.40.50.410:FF:000003">
    <property type="entry name" value="Collagen type VI alpha 3 chain"/>
    <property type="match status" value="3"/>
</dbReference>
<dbReference type="InterPro" id="IPR036465">
    <property type="entry name" value="vWFA_dom_sf"/>
</dbReference>
<dbReference type="InterPro" id="IPR050525">
    <property type="entry name" value="ECM_Assembly_Org"/>
</dbReference>
<dbReference type="CDD" id="cd22635">
    <property type="entry name" value="Kunitz_papilin"/>
    <property type="match status" value="1"/>
</dbReference>
<dbReference type="PROSITE" id="PS50234">
    <property type="entry name" value="VWFA"/>
    <property type="match status" value="10"/>
</dbReference>
<name>A0A9D3P4B9_9TELE</name>
<feature type="domain" description="VWFA" evidence="11">
    <location>
        <begin position="2192"/>
        <end position="2374"/>
    </location>
</feature>
<dbReference type="Gene3D" id="1.20.5.320">
    <property type="entry name" value="6-Phosphogluconate Dehydrogenase, domain 3"/>
    <property type="match status" value="1"/>
</dbReference>
<evidence type="ECO:0000313" key="13">
    <source>
        <dbReference type="EMBL" id="KAG7334465.1"/>
    </source>
</evidence>
<feature type="compositionally biased region" description="Low complexity" evidence="10">
    <location>
        <begin position="2135"/>
        <end position="2144"/>
    </location>
</feature>
<dbReference type="SUPFAM" id="SSF53300">
    <property type="entry name" value="vWA-like"/>
    <property type="match status" value="11"/>
</dbReference>
<feature type="domain" description="VWFA" evidence="11">
    <location>
        <begin position="475"/>
        <end position="648"/>
    </location>
</feature>
<feature type="domain" description="VWFA" evidence="11">
    <location>
        <begin position="1438"/>
        <end position="1616"/>
    </location>
</feature>
<dbReference type="FunFam" id="3.40.50.410:FF:000001">
    <property type="entry name" value="Collagen, type XII, alpha 1"/>
    <property type="match status" value="1"/>
</dbReference>
<feature type="domain" description="VWFA" evidence="11">
    <location>
        <begin position="667"/>
        <end position="845"/>
    </location>
</feature>
<dbReference type="Pfam" id="PF01391">
    <property type="entry name" value="Collagen"/>
    <property type="match status" value="2"/>
</dbReference>
<gene>
    <name evidence="13" type="ORF">KOW79_002872</name>
</gene>
<dbReference type="PROSITE" id="PS50279">
    <property type="entry name" value="BPTI_KUNITZ_2"/>
    <property type="match status" value="2"/>
</dbReference>
<dbReference type="PRINTS" id="PR00453">
    <property type="entry name" value="VWFADOMAIN"/>
</dbReference>
<dbReference type="SUPFAM" id="SSF57362">
    <property type="entry name" value="BPTI-like"/>
    <property type="match status" value="2"/>
</dbReference>
<evidence type="ECO:0008006" key="15">
    <source>
        <dbReference type="Google" id="ProtNLM"/>
    </source>
</evidence>
<dbReference type="CDD" id="cd22630">
    <property type="entry name" value="Kunitz_collagen_alpha6_VI"/>
    <property type="match status" value="1"/>
</dbReference>
<keyword evidence="5" id="KW-0677">Repeat</keyword>
<keyword evidence="3" id="KW-0272">Extracellular matrix</keyword>
<evidence type="ECO:0000256" key="2">
    <source>
        <dbReference type="ARBA" id="ARBA00022525"/>
    </source>
</evidence>
<dbReference type="InterPro" id="IPR008160">
    <property type="entry name" value="Collagen"/>
</dbReference>
<comment type="caution">
    <text evidence="13">The sequence shown here is derived from an EMBL/GenBank/DDBJ whole genome shotgun (WGS) entry which is preliminary data.</text>
</comment>
<feature type="domain" description="VWFA" evidence="11">
    <location>
        <begin position="2394"/>
        <end position="2591"/>
    </location>
</feature>
<dbReference type="Pfam" id="PF00092">
    <property type="entry name" value="VWA"/>
    <property type="match status" value="10"/>
</dbReference>